<dbReference type="EC" id="3.2.1.55" evidence="5"/>
<dbReference type="GO" id="GO:0046373">
    <property type="term" value="P:L-arabinose metabolic process"/>
    <property type="evidence" value="ECO:0007669"/>
    <property type="project" value="InterPro"/>
</dbReference>
<dbReference type="InterPro" id="IPR017853">
    <property type="entry name" value="GH"/>
</dbReference>
<evidence type="ECO:0000256" key="1">
    <source>
        <dbReference type="ARBA" id="ARBA00001462"/>
    </source>
</evidence>
<dbReference type="AlphaFoldDB" id="A0A1D3TY79"/>
<dbReference type="Pfam" id="PF06964">
    <property type="entry name" value="Alpha-L-AF_C"/>
    <property type="match status" value="1"/>
</dbReference>
<dbReference type="Pfam" id="PF22848">
    <property type="entry name" value="ASD1_dom"/>
    <property type="match status" value="1"/>
</dbReference>
<keyword evidence="6" id="KW-0378">Hydrolase</keyword>
<evidence type="ECO:0000256" key="5">
    <source>
        <dbReference type="ARBA" id="ARBA00012670"/>
    </source>
</evidence>
<dbReference type="InterPro" id="IPR010720">
    <property type="entry name" value="Alpha-L-AF_C"/>
</dbReference>
<protein>
    <recommendedName>
        <fullName evidence="5">non-reducing end alpha-L-arabinofuranosidase</fullName>
        <ecNumber evidence="5">3.2.1.55</ecNumber>
    </recommendedName>
</protein>
<comment type="catalytic activity">
    <reaction evidence="1">
        <text>Hydrolysis of terminal non-reducing alpha-L-arabinofuranoside residues in alpha-L-arabinosides.</text>
        <dbReference type="EC" id="3.2.1.55"/>
    </reaction>
</comment>
<dbReference type="InterPro" id="IPR013780">
    <property type="entry name" value="Glyco_hydro_b"/>
</dbReference>
<reference evidence="10 11" key="1">
    <citation type="submission" date="2016-09" db="EMBL/GenBank/DDBJ databases">
        <authorList>
            <person name="Capua I."/>
            <person name="De Benedictis P."/>
            <person name="Joannis T."/>
            <person name="Lombin L.H."/>
            <person name="Cattoli G."/>
        </authorList>
    </citation>
    <scope>NUCLEOTIDE SEQUENCE [LARGE SCALE GENOMIC DNA]</scope>
    <source>
        <strain evidence="10 11">GluBS11</strain>
    </source>
</reference>
<keyword evidence="7" id="KW-0119">Carbohydrate metabolism</keyword>
<gene>
    <name evidence="10" type="ORF">SAMN05421730_10397</name>
</gene>
<feature type="domain" description="Alpha-L-arabinofuranosidase C-terminal" evidence="9">
    <location>
        <begin position="322"/>
        <end position="510"/>
    </location>
</feature>
<evidence type="ECO:0000256" key="2">
    <source>
        <dbReference type="ARBA" id="ARBA00004881"/>
    </source>
</evidence>
<evidence type="ECO:0000256" key="3">
    <source>
        <dbReference type="ARBA" id="ARBA00007186"/>
    </source>
</evidence>
<dbReference type="RefSeq" id="WP_169823767.1">
    <property type="nucleotide sequence ID" value="NZ_FMKA01000039.1"/>
</dbReference>
<dbReference type="GO" id="GO:0046556">
    <property type="term" value="F:alpha-L-arabinofuranosidase activity"/>
    <property type="evidence" value="ECO:0007669"/>
    <property type="project" value="UniProtKB-EC"/>
</dbReference>
<dbReference type="STRING" id="1619234.SAMN05421730_10397"/>
<dbReference type="PANTHER" id="PTHR43576">
    <property type="entry name" value="ALPHA-L-ARABINOFURANOSIDASE C-RELATED"/>
    <property type="match status" value="1"/>
</dbReference>
<evidence type="ECO:0000313" key="11">
    <source>
        <dbReference type="Proteomes" id="UP000199315"/>
    </source>
</evidence>
<evidence type="ECO:0000256" key="6">
    <source>
        <dbReference type="ARBA" id="ARBA00022801"/>
    </source>
</evidence>
<dbReference type="GO" id="GO:0000272">
    <property type="term" value="P:polysaccharide catabolic process"/>
    <property type="evidence" value="ECO:0007669"/>
    <property type="project" value="TreeGrafter"/>
</dbReference>
<name>A0A1D3TY79_9FIRM</name>
<dbReference type="Gene3D" id="2.60.40.1180">
    <property type="entry name" value="Golgi alpha-mannosidase II"/>
    <property type="match status" value="1"/>
</dbReference>
<sequence length="518" mass="58946">MDRIRIKKDDNAAIISSKLHGQFIEFLGECLQDGIWVGEDSVIPNYNGFRKDAVDALKKLGVPVLRWPGGCYADKYHWRDGIGPRKDRPVTYNENFNTFEMEKNQFGTHEFMELCQMVGAEPWLNINMLTGTVAEAAEWFGYCNRKEDTSLTKERAANGSNAPFDVKYWGIGNESWGGGGMYTPQSYMADYRKFATGMPTFKKAGPDGLEGPEMKFIAVGPDGNKPEERVQWTKQLFDSFGEFRQPKLDALDLHFYNWNIKNPKDKVLSFDEDGWYGVLHGSMEIEEVIKEQYQLIQEGLNKIARPTEDYFYQEPQCELYIGEWGNWHMEAFFAKPALYQQCTLRDALTTAITLDIFHRNCDILKLACVAQTINVLNSIILTEGETTILTPNYYVFEMYKVHRDAARMLCETETSPAYEKDGIAVDGIYSFASEKEGIISLNIINADMEKARDIELSFEEALIYREGTVLNGDSVMEYNSKEHPFSVLPKKADSPSGSGNTWKATVPPASISVYHFEK</sequence>
<dbReference type="PANTHER" id="PTHR43576:SF2">
    <property type="entry name" value="INTRACELLULAR EXO-ALPHA-L-ARABINOFURANOSIDASE 2"/>
    <property type="match status" value="1"/>
</dbReference>
<evidence type="ECO:0000256" key="8">
    <source>
        <dbReference type="ARBA" id="ARBA00023295"/>
    </source>
</evidence>
<evidence type="ECO:0000313" key="10">
    <source>
        <dbReference type="EMBL" id="SCP99360.1"/>
    </source>
</evidence>
<dbReference type="SMART" id="SM00813">
    <property type="entry name" value="Alpha-L-AF_C"/>
    <property type="match status" value="1"/>
</dbReference>
<evidence type="ECO:0000256" key="7">
    <source>
        <dbReference type="ARBA" id="ARBA00023277"/>
    </source>
</evidence>
<evidence type="ECO:0000259" key="9">
    <source>
        <dbReference type="SMART" id="SM00813"/>
    </source>
</evidence>
<comment type="pathway">
    <text evidence="2">Glycan metabolism.</text>
</comment>
<comment type="subunit">
    <text evidence="4">Homohexamer; trimer of dimers.</text>
</comment>
<comment type="similarity">
    <text evidence="3">Belongs to the glycosyl hydrolase 51 family.</text>
</comment>
<keyword evidence="11" id="KW-1185">Reference proteome</keyword>
<dbReference type="EMBL" id="FMKA01000039">
    <property type="protein sequence ID" value="SCP99360.1"/>
    <property type="molecule type" value="Genomic_DNA"/>
</dbReference>
<accession>A0A1D3TY79</accession>
<proteinExistence type="inferred from homology"/>
<keyword evidence="8" id="KW-0326">Glycosidase</keyword>
<evidence type="ECO:0000256" key="4">
    <source>
        <dbReference type="ARBA" id="ARBA00011165"/>
    </source>
</evidence>
<dbReference type="Gene3D" id="3.20.20.80">
    <property type="entry name" value="Glycosidases"/>
    <property type="match status" value="1"/>
</dbReference>
<dbReference type="InterPro" id="IPR055235">
    <property type="entry name" value="ASD1_cat"/>
</dbReference>
<dbReference type="Proteomes" id="UP000199315">
    <property type="component" value="Unassembled WGS sequence"/>
</dbReference>
<organism evidence="10 11">
    <name type="scientific">Anaerobium acetethylicum</name>
    <dbReference type="NCBI Taxonomy" id="1619234"/>
    <lineage>
        <taxon>Bacteria</taxon>
        <taxon>Bacillati</taxon>
        <taxon>Bacillota</taxon>
        <taxon>Clostridia</taxon>
        <taxon>Lachnospirales</taxon>
        <taxon>Lachnospiraceae</taxon>
        <taxon>Anaerobium</taxon>
    </lineage>
</organism>
<dbReference type="SUPFAM" id="SSF51445">
    <property type="entry name" value="(Trans)glycosidases"/>
    <property type="match status" value="1"/>
</dbReference>
<dbReference type="SUPFAM" id="SSF51011">
    <property type="entry name" value="Glycosyl hydrolase domain"/>
    <property type="match status" value="1"/>
</dbReference>